<dbReference type="SUPFAM" id="SSF55811">
    <property type="entry name" value="Nudix"/>
    <property type="match status" value="1"/>
</dbReference>
<dbReference type="InterPro" id="IPR000086">
    <property type="entry name" value="NUDIX_hydrolase_dom"/>
</dbReference>
<dbReference type="Proteomes" id="UP000233781">
    <property type="component" value="Unassembled WGS sequence"/>
</dbReference>
<dbReference type="InterPro" id="IPR020084">
    <property type="entry name" value="NUDIX_hydrolase_CS"/>
</dbReference>
<keyword evidence="7" id="KW-0460">Magnesium</keyword>
<dbReference type="AlphaFoldDB" id="A0A2N3YH16"/>
<dbReference type="InterPro" id="IPR050241">
    <property type="entry name" value="NAD-cap_RNA_hydrolase_NudC"/>
</dbReference>
<evidence type="ECO:0000256" key="8">
    <source>
        <dbReference type="ARBA" id="ARBA00023027"/>
    </source>
</evidence>
<dbReference type="GO" id="GO:0005829">
    <property type="term" value="C:cytosol"/>
    <property type="evidence" value="ECO:0007669"/>
    <property type="project" value="TreeGrafter"/>
</dbReference>
<keyword evidence="8" id="KW-0520">NAD</keyword>
<dbReference type="InterPro" id="IPR015797">
    <property type="entry name" value="NUDIX_hydrolase-like_dom_sf"/>
</dbReference>
<name>A0A2N3YH16_9MICO</name>
<keyword evidence="12" id="KW-1185">Reference proteome</keyword>
<dbReference type="Pfam" id="PF00293">
    <property type="entry name" value="NUDIX"/>
    <property type="match status" value="1"/>
</dbReference>
<evidence type="ECO:0000259" key="10">
    <source>
        <dbReference type="PROSITE" id="PS51462"/>
    </source>
</evidence>
<keyword evidence="6" id="KW-0378">Hydrolase</keyword>
<dbReference type="GO" id="GO:0006742">
    <property type="term" value="P:NADP+ catabolic process"/>
    <property type="evidence" value="ECO:0007669"/>
    <property type="project" value="TreeGrafter"/>
</dbReference>
<evidence type="ECO:0000256" key="7">
    <source>
        <dbReference type="ARBA" id="ARBA00022842"/>
    </source>
</evidence>
<evidence type="ECO:0000256" key="6">
    <source>
        <dbReference type="ARBA" id="ARBA00022801"/>
    </source>
</evidence>
<dbReference type="Pfam" id="PF09297">
    <property type="entry name" value="Zn_ribbon_NUD"/>
    <property type="match status" value="1"/>
</dbReference>
<dbReference type="Gene3D" id="3.90.79.20">
    <property type="match status" value="1"/>
</dbReference>
<dbReference type="InterPro" id="IPR015376">
    <property type="entry name" value="Znr_NADH_PPase"/>
</dbReference>
<evidence type="ECO:0000256" key="2">
    <source>
        <dbReference type="ARBA" id="ARBA00001947"/>
    </source>
</evidence>
<proteinExistence type="inferred from homology"/>
<dbReference type="CDD" id="cd03429">
    <property type="entry name" value="NUDIX_NADH_pyrophosphatase_Nudt13"/>
    <property type="match status" value="1"/>
</dbReference>
<gene>
    <name evidence="11" type="ORF">ATL31_0926</name>
</gene>
<comment type="similarity">
    <text evidence="3">Belongs to the Nudix hydrolase family. NudC subfamily.</text>
</comment>
<accession>A0A2N3YH16</accession>
<evidence type="ECO:0000313" key="11">
    <source>
        <dbReference type="EMBL" id="PKW26120.1"/>
    </source>
</evidence>
<evidence type="ECO:0000256" key="3">
    <source>
        <dbReference type="ARBA" id="ARBA00009595"/>
    </source>
</evidence>
<dbReference type="EC" id="3.6.1.22" evidence="4"/>
<evidence type="ECO:0000256" key="1">
    <source>
        <dbReference type="ARBA" id="ARBA00001946"/>
    </source>
</evidence>
<evidence type="ECO:0000256" key="4">
    <source>
        <dbReference type="ARBA" id="ARBA00012381"/>
    </source>
</evidence>
<dbReference type="Gene3D" id="3.90.79.10">
    <property type="entry name" value="Nucleoside Triphosphate Pyrophosphohydrolase"/>
    <property type="match status" value="1"/>
</dbReference>
<dbReference type="InterPro" id="IPR049734">
    <property type="entry name" value="NudC-like_C"/>
</dbReference>
<feature type="domain" description="Nudix hydrolase" evidence="10">
    <location>
        <begin position="163"/>
        <end position="293"/>
    </location>
</feature>
<dbReference type="GO" id="GO:0046872">
    <property type="term" value="F:metal ion binding"/>
    <property type="evidence" value="ECO:0007669"/>
    <property type="project" value="UniProtKB-KW"/>
</dbReference>
<dbReference type="EMBL" id="PJNE01000001">
    <property type="protein sequence ID" value="PKW26120.1"/>
    <property type="molecule type" value="Genomic_DNA"/>
</dbReference>
<evidence type="ECO:0000313" key="12">
    <source>
        <dbReference type="Proteomes" id="UP000233781"/>
    </source>
</evidence>
<dbReference type="NCBIfam" id="NF001299">
    <property type="entry name" value="PRK00241.1"/>
    <property type="match status" value="1"/>
</dbReference>
<dbReference type="GO" id="GO:0035529">
    <property type="term" value="F:NADH pyrophosphatase activity"/>
    <property type="evidence" value="ECO:0007669"/>
    <property type="project" value="TreeGrafter"/>
</dbReference>
<comment type="cofactor">
    <cofactor evidence="1">
        <name>Mg(2+)</name>
        <dbReference type="ChEBI" id="CHEBI:18420"/>
    </cofactor>
</comment>
<dbReference type="RefSeq" id="WP_245861927.1">
    <property type="nucleotide sequence ID" value="NZ_PJNE01000001.1"/>
</dbReference>
<dbReference type="PANTHER" id="PTHR42904">
    <property type="entry name" value="NUDIX HYDROLASE, NUDC SUBFAMILY"/>
    <property type="match status" value="1"/>
</dbReference>
<dbReference type="GO" id="GO:0019677">
    <property type="term" value="P:NAD+ catabolic process"/>
    <property type="evidence" value="ECO:0007669"/>
    <property type="project" value="TreeGrafter"/>
</dbReference>
<sequence>MPRAERTLPSVALGAAALDRRAELRSDPALLPRLLADPGTRVLRLYGDAVGVDELGDGAVTVTLGPPEDADADRLAIYLGERDGAAHVGVVHDAPGEPDPRLRTLRQVGAHLDDLGAALFTTTLALANWHRAHPFCPRCGSPTAAATSGWVRRCPDDGSEHYPRTDVAVIMSVVDDADRLLLASGKGFRSTAMSVLAGFVEPGETLASAVAREVAEEVGVEVDEVTYLGDQPWPFPSSLMVGFTARARGTALTLQDDEIAAARWFTRDELRAAVADGSVLVPGRVSIARRLLEHWLGGPLDAPEVVSMR</sequence>
<protein>
    <recommendedName>
        <fullName evidence="4">NAD(+) diphosphatase</fullName>
        <ecNumber evidence="4">3.6.1.22</ecNumber>
    </recommendedName>
</protein>
<dbReference type="PANTHER" id="PTHR42904:SF6">
    <property type="entry name" value="NAD-CAPPED RNA HYDROLASE NUDT12"/>
    <property type="match status" value="1"/>
</dbReference>
<reference evidence="11 12" key="1">
    <citation type="submission" date="2017-12" db="EMBL/GenBank/DDBJ databases">
        <title>Sequencing the genomes of 1000 Actinobacteria strains.</title>
        <authorList>
            <person name="Klenk H.-P."/>
        </authorList>
    </citation>
    <scope>NUCLEOTIDE SEQUENCE [LARGE SCALE GENOMIC DNA]</scope>
    <source>
        <strain evidence="11 12">DSM 12806</strain>
    </source>
</reference>
<evidence type="ECO:0000256" key="9">
    <source>
        <dbReference type="ARBA" id="ARBA00023679"/>
    </source>
</evidence>
<comment type="catalytic activity">
    <reaction evidence="9">
        <text>a 5'-end NAD(+)-phospho-ribonucleoside in mRNA + H2O = a 5'-end phospho-adenosine-phospho-ribonucleoside in mRNA + beta-nicotinamide D-ribonucleotide + 2 H(+)</text>
        <dbReference type="Rhea" id="RHEA:60876"/>
        <dbReference type="Rhea" id="RHEA-COMP:15698"/>
        <dbReference type="Rhea" id="RHEA-COMP:15719"/>
        <dbReference type="ChEBI" id="CHEBI:14649"/>
        <dbReference type="ChEBI" id="CHEBI:15377"/>
        <dbReference type="ChEBI" id="CHEBI:15378"/>
        <dbReference type="ChEBI" id="CHEBI:144029"/>
        <dbReference type="ChEBI" id="CHEBI:144051"/>
    </reaction>
    <physiologicalReaction direction="left-to-right" evidence="9">
        <dbReference type="Rhea" id="RHEA:60877"/>
    </physiologicalReaction>
</comment>
<comment type="caution">
    <text evidence="11">The sequence shown here is derived from an EMBL/GenBank/DDBJ whole genome shotgun (WGS) entry which is preliminary data.</text>
</comment>
<dbReference type="PROSITE" id="PS00893">
    <property type="entry name" value="NUDIX_BOX"/>
    <property type="match status" value="1"/>
</dbReference>
<evidence type="ECO:0000256" key="5">
    <source>
        <dbReference type="ARBA" id="ARBA00022723"/>
    </source>
</evidence>
<organism evidence="11 12">
    <name type="scientific">Phycicoccus duodecadis</name>
    <dbReference type="NCBI Taxonomy" id="173053"/>
    <lineage>
        <taxon>Bacteria</taxon>
        <taxon>Bacillati</taxon>
        <taxon>Actinomycetota</taxon>
        <taxon>Actinomycetes</taxon>
        <taxon>Micrococcales</taxon>
        <taxon>Intrasporangiaceae</taxon>
        <taxon>Phycicoccus</taxon>
    </lineage>
</organism>
<keyword evidence="5" id="KW-0479">Metal-binding</keyword>
<comment type="cofactor">
    <cofactor evidence="2">
        <name>Zn(2+)</name>
        <dbReference type="ChEBI" id="CHEBI:29105"/>
    </cofactor>
</comment>
<dbReference type="PROSITE" id="PS51462">
    <property type="entry name" value="NUDIX"/>
    <property type="match status" value="1"/>
</dbReference>